<gene>
    <name evidence="1" type="ORF">AFUS01_LOCUS27520</name>
</gene>
<protein>
    <submittedName>
        <fullName evidence="1">Uncharacterized protein</fullName>
    </submittedName>
</protein>
<dbReference type="EMBL" id="CAJVCH010382144">
    <property type="protein sequence ID" value="CAG7816926.1"/>
    <property type="molecule type" value="Genomic_DNA"/>
</dbReference>
<sequence>MANAKLLQWSYW</sequence>
<dbReference type="Proteomes" id="UP000708208">
    <property type="component" value="Unassembled WGS sequence"/>
</dbReference>
<proteinExistence type="predicted"/>
<comment type="caution">
    <text evidence="1">The sequence shown here is derived from an EMBL/GenBank/DDBJ whole genome shotgun (WGS) entry which is preliminary data.</text>
</comment>
<evidence type="ECO:0000313" key="2">
    <source>
        <dbReference type="Proteomes" id="UP000708208"/>
    </source>
</evidence>
<reference evidence="1" key="1">
    <citation type="submission" date="2021-06" db="EMBL/GenBank/DDBJ databases">
        <authorList>
            <person name="Hodson N. C."/>
            <person name="Mongue J. A."/>
            <person name="Jaron S. K."/>
        </authorList>
    </citation>
    <scope>NUCLEOTIDE SEQUENCE</scope>
</reference>
<keyword evidence="2" id="KW-1185">Reference proteome</keyword>
<organism evidence="1 2">
    <name type="scientific">Allacma fusca</name>
    <dbReference type="NCBI Taxonomy" id="39272"/>
    <lineage>
        <taxon>Eukaryota</taxon>
        <taxon>Metazoa</taxon>
        <taxon>Ecdysozoa</taxon>
        <taxon>Arthropoda</taxon>
        <taxon>Hexapoda</taxon>
        <taxon>Collembola</taxon>
        <taxon>Symphypleona</taxon>
        <taxon>Sminthuridae</taxon>
        <taxon>Allacma</taxon>
    </lineage>
</organism>
<accession>A0A8J2P6W8</accession>
<evidence type="ECO:0000313" key="1">
    <source>
        <dbReference type="EMBL" id="CAG7816926.1"/>
    </source>
</evidence>
<name>A0A8J2P6W8_9HEXA</name>